<evidence type="ECO:0000313" key="1">
    <source>
        <dbReference type="EMBL" id="MBR0793976.1"/>
    </source>
</evidence>
<accession>A0ABS5FB17</accession>
<dbReference type="RefSeq" id="WP_212491566.1">
    <property type="nucleotide sequence ID" value="NZ_JAFCJH010000001.1"/>
</dbReference>
<evidence type="ECO:0000313" key="2">
    <source>
        <dbReference type="Proteomes" id="UP001315278"/>
    </source>
</evidence>
<sequence>MSDDRALLRALRIERRLVRVYERKLRDLYGKDFDHFRKICRAEAVARCDAATGKSVEKERTPDSIKRGIAGDAL</sequence>
<dbReference type="Proteomes" id="UP001315278">
    <property type="component" value="Unassembled WGS sequence"/>
</dbReference>
<gene>
    <name evidence="1" type="ORF">JQ615_01090</name>
</gene>
<organism evidence="1 2">
    <name type="scientific">Bradyrhizobium jicamae</name>
    <dbReference type="NCBI Taxonomy" id="280332"/>
    <lineage>
        <taxon>Bacteria</taxon>
        <taxon>Pseudomonadati</taxon>
        <taxon>Pseudomonadota</taxon>
        <taxon>Alphaproteobacteria</taxon>
        <taxon>Hyphomicrobiales</taxon>
        <taxon>Nitrobacteraceae</taxon>
        <taxon>Bradyrhizobium</taxon>
    </lineage>
</organism>
<keyword evidence="2" id="KW-1185">Reference proteome</keyword>
<name>A0ABS5FB17_9BRAD</name>
<proteinExistence type="predicted"/>
<protein>
    <submittedName>
        <fullName evidence="1">Uncharacterized protein</fullName>
    </submittedName>
</protein>
<dbReference type="EMBL" id="JAFCJH010000001">
    <property type="protein sequence ID" value="MBR0793976.1"/>
    <property type="molecule type" value="Genomic_DNA"/>
</dbReference>
<comment type="caution">
    <text evidence="1">The sequence shown here is derived from an EMBL/GenBank/DDBJ whole genome shotgun (WGS) entry which is preliminary data.</text>
</comment>
<reference evidence="2" key="1">
    <citation type="journal article" date="2021" name="ISME J.">
        <title>Evolutionary origin and ecological implication of a unique nif island in free-living Bradyrhizobium lineages.</title>
        <authorList>
            <person name="Tao J."/>
        </authorList>
    </citation>
    <scope>NUCLEOTIDE SEQUENCE [LARGE SCALE GENOMIC DNA]</scope>
    <source>
        <strain evidence="2">SZCCT0434</strain>
    </source>
</reference>